<proteinExistence type="predicted"/>
<evidence type="ECO:0000259" key="1">
    <source>
        <dbReference type="PROSITE" id="PS51340"/>
    </source>
</evidence>
<reference evidence="2" key="2">
    <citation type="submission" date="2022-05" db="EMBL/GenBank/DDBJ databases">
        <authorList>
            <person name="Kim J.-S."/>
            <person name="Lee K."/>
            <person name="Suh M."/>
            <person name="Eom M."/>
            <person name="Kim J.-S."/>
            <person name="Kim D.-S."/>
            <person name="Ko S.-H."/>
            <person name="Shin Y."/>
            <person name="Lee J.-S."/>
        </authorList>
    </citation>
    <scope>NUCLEOTIDE SEQUENCE</scope>
    <source>
        <strain evidence="2">N237</strain>
    </source>
</reference>
<evidence type="ECO:0000313" key="3">
    <source>
        <dbReference type="Proteomes" id="UP001056336"/>
    </source>
</evidence>
<dbReference type="InterPro" id="IPR005302">
    <property type="entry name" value="MoCF_Sase_C"/>
</dbReference>
<dbReference type="EMBL" id="CP097332">
    <property type="protein sequence ID" value="UQX86774.1"/>
    <property type="molecule type" value="Genomic_DNA"/>
</dbReference>
<accession>A0ABY4QTW3</accession>
<feature type="domain" description="MOSC" evidence="1">
    <location>
        <begin position="121"/>
        <end position="274"/>
    </location>
</feature>
<dbReference type="InterPro" id="IPR011037">
    <property type="entry name" value="Pyrv_Knase-like_insert_dom_sf"/>
</dbReference>
<dbReference type="SUPFAM" id="SSF50800">
    <property type="entry name" value="PK beta-barrel domain-like"/>
    <property type="match status" value="1"/>
</dbReference>
<protein>
    <submittedName>
        <fullName evidence="2">MOSC domain-containing protein</fullName>
    </submittedName>
</protein>
<dbReference type="Pfam" id="PF03473">
    <property type="entry name" value="MOSC"/>
    <property type="match status" value="1"/>
</dbReference>
<keyword evidence="3" id="KW-1185">Reference proteome</keyword>
<dbReference type="InterPro" id="IPR005303">
    <property type="entry name" value="MOCOS_middle"/>
</dbReference>
<reference evidence="2" key="1">
    <citation type="journal article" date="2018" name="Int. J. Syst. Evol. Microbiol.">
        <title>Jatrophihabitans telluris sp. nov., isolated from sediment soil of lava forest wetlands and the emended description of the genus Jatrophihabitans.</title>
        <authorList>
            <person name="Lee K.C."/>
            <person name="Suh M.K."/>
            <person name="Eom M.K."/>
            <person name="Kim K.K."/>
            <person name="Kim J.S."/>
            <person name="Kim D.S."/>
            <person name="Ko S.H."/>
            <person name="Shin Y.K."/>
            <person name="Lee J.S."/>
        </authorList>
    </citation>
    <scope>NUCLEOTIDE SEQUENCE</scope>
    <source>
        <strain evidence="2">N237</strain>
    </source>
</reference>
<dbReference type="Proteomes" id="UP001056336">
    <property type="component" value="Chromosome"/>
</dbReference>
<dbReference type="Pfam" id="PF03476">
    <property type="entry name" value="MOSC_N"/>
    <property type="match status" value="1"/>
</dbReference>
<dbReference type="PANTHER" id="PTHR14237">
    <property type="entry name" value="MOLYBDOPTERIN COFACTOR SULFURASE MOSC"/>
    <property type="match status" value="1"/>
</dbReference>
<gene>
    <name evidence="2" type="ORF">M6D93_10690</name>
</gene>
<dbReference type="PANTHER" id="PTHR14237:SF19">
    <property type="entry name" value="MITOCHONDRIAL AMIDOXIME REDUCING COMPONENT 1"/>
    <property type="match status" value="1"/>
</dbReference>
<name>A0ABY4QTW3_9ACTN</name>
<sequence>MRVESLQIYPVKSTKGLSVSSAEVQPWGLRHDRRWLVLDPGGENITARTHKKLLSVTALPQPDGSLQLSAPDLPALCVTAPTTGALLDTGLSRIDQLRDAGAEAAAWFGDLLALPARLAWQDDPRRRAVGAHHGGRAEDVMNLADAGPLLLTTGASLSRLNEWVAQTAAELSEPVPSPLVMDRFRPNVVVRDAEVPFGEDRWTRVRIGDVAFRASELCDRCVMTTIEPSSLAKGKEPIRTLARHRRWDGAVWFGLRLIPEATGTIRVEDVVTAE</sequence>
<dbReference type="SUPFAM" id="SSF141673">
    <property type="entry name" value="MOSC N-terminal domain-like"/>
    <property type="match status" value="1"/>
</dbReference>
<dbReference type="PROSITE" id="PS51340">
    <property type="entry name" value="MOSC"/>
    <property type="match status" value="1"/>
</dbReference>
<evidence type="ECO:0000313" key="2">
    <source>
        <dbReference type="EMBL" id="UQX86774.1"/>
    </source>
</evidence>
<dbReference type="RefSeq" id="WP_249769150.1">
    <property type="nucleotide sequence ID" value="NZ_CP097332.1"/>
</dbReference>
<organism evidence="2 3">
    <name type="scientific">Jatrophihabitans telluris</name>
    <dbReference type="NCBI Taxonomy" id="2038343"/>
    <lineage>
        <taxon>Bacteria</taxon>
        <taxon>Bacillati</taxon>
        <taxon>Actinomycetota</taxon>
        <taxon>Actinomycetes</taxon>
        <taxon>Jatrophihabitantales</taxon>
        <taxon>Jatrophihabitantaceae</taxon>
        <taxon>Jatrophihabitans</taxon>
    </lineage>
</organism>